<dbReference type="InterPro" id="IPR011044">
    <property type="entry name" value="Quino_amine_DH_bsu"/>
</dbReference>
<dbReference type="InterPro" id="IPR015943">
    <property type="entry name" value="WD40/YVTN_repeat-like_dom_sf"/>
</dbReference>
<dbReference type="PANTHER" id="PTHR47197:SF3">
    <property type="entry name" value="DIHYDRO-HEME D1 DEHYDROGENASE"/>
    <property type="match status" value="1"/>
</dbReference>
<keyword evidence="2" id="KW-1185">Reference proteome</keyword>
<dbReference type="PANTHER" id="PTHR47197">
    <property type="entry name" value="PROTEIN NIRF"/>
    <property type="match status" value="1"/>
</dbReference>
<dbReference type="SUPFAM" id="SSF50969">
    <property type="entry name" value="YVTN repeat-like/Quinoprotein amine dehydrogenase"/>
    <property type="match status" value="1"/>
</dbReference>
<dbReference type="AlphaFoldDB" id="A0A4V2G528"/>
<dbReference type="InterPro" id="IPR051200">
    <property type="entry name" value="Host-pathogen_enzymatic-act"/>
</dbReference>
<dbReference type="Proteomes" id="UP000292958">
    <property type="component" value="Unassembled WGS sequence"/>
</dbReference>
<protein>
    <submittedName>
        <fullName evidence="1">YVTN family beta-propeller protein</fullName>
    </submittedName>
</protein>
<organism evidence="1 2">
    <name type="scientific">Edaphobacter modestus</name>
    <dbReference type="NCBI Taxonomy" id="388466"/>
    <lineage>
        <taxon>Bacteria</taxon>
        <taxon>Pseudomonadati</taxon>
        <taxon>Acidobacteriota</taxon>
        <taxon>Terriglobia</taxon>
        <taxon>Terriglobales</taxon>
        <taxon>Acidobacteriaceae</taxon>
        <taxon>Edaphobacter</taxon>
    </lineage>
</organism>
<dbReference type="Gene3D" id="3.40.720.10">
    <property type="entry name" value="Alkaline Phosphatase, subunit A"/>
    <property type="match status" value="2"/>
</dbReference>
<dbReference type="EMBL" id="SHKW01000001">
    <property type="protein sequence ID" value="RZU43296.1"/>
    <property type="molecule type" value="Genomic_DNA"/>
</dbReference>
<gene>
    <name evidence="1" type="ORF">BDD14_4953</name>
</gene>
<evidence type="ECO:0000313" key="2">
    <source>
        <dbReference type="Proteomes" id="UP000292958"/>
    </source>
</evidence>
<dbReference type="InterPro" id="IPR017850">
    <property type="entry name" value="Alkaline_phosphatase_core_sf"/>
</dbReference>
<evidence type="ECO:0000313" key="1">
    <source>
        <dbReference type="EMBL" id="RZU43296.1"/>
    </source>
</evidence>
<dbReference type="Gene3D" id="2.130.10.10">
    <property type="entry name" value="YVTN repeat-like/Quinoprotein amine dehydrogenase"/>
    <property type="match status" value="3"/>
</dbReference>
<name>A0A4V2G528_9BACT</name>
<accession>A0A4V2G528</accession>
<proteinExistence type="predicted"/>
<comment type="caution">
    <text evidence="1">The sequence shown here is derived from an EMBL/GenBank/DDBJ whole genome shotgun (WGS) entry which is preliminary data.</text>
</comment>
<dbReference type="RefSeq" id="WP_242618158.1">
    <property type="nucleotide sequence ID" value="NZ_SHKW01000001.1"/>
</dbReference>
<reference evidence="1 2" key="1">
    <citation type="submission" date="2019-02" db="EMBL/GenBank/DDBJ databases">
        <title>Genomic Encyclopedia of Archaeal and Bacterial Type Strains, Phase II (KMG-II): from individual species to whole genera.</title>
        <authorList>
            <person name="Goeker M."/>
        </authorList>
    </citation>
    <scope>NUCLEOTIDE SEQUENCE [LARGE SCALE GENOMIC DNA]</scope>
    <source>
        <strain evidence="1 2">DSM 18101</strain>
    </source>
</reference>
<sequence>MIRGAVRTGVAAWAVAGVVSVVGMVRAQEPRPQGAINLPTSKQILPPVPGGPQRVNSLPLSMAVSPDKRYVVTVNAGYGTYESRYMQSLSVLDTKTGKVEDFPDDWTLVGAKQTLYSGLAFSVDGGHVYASLGSETDPLGDGEKKMGSGIIVYGFRDGKITREKMLKIPMQQLAPGRKTLLVGGVEGDKGIPFPAAIAVIGKAGAEKLLVAGNLSDDVLLMDAATGAAEKRFDLSESDAVPSTYPIALAVTKDQSRAFVALWNASEVMELDLKKGTVGRKLALLKPTVATAAGTHPVVMEIAPDEKTMYIALANRDAVAAVSLDKGRFGLKGYFDTRLPGQTYFGAEPDALAVSPDGKRVYVGNAASDAVAVLDTTKLTAKTASKGMVEPVGFVPTEWMPTAMSLLDGKLYVATAKGKGMGPNNFPQRLTPETQARYGKSKFTYIGTLIYGSVASLDVAAMERELPRWTAEVLESNRMKAAEEKIRFSDGSDSRIKHVIYIIKENRTYDQVFGDLEQNGKRVGNGDASLTMYGNDVTPNQHALAMQFGVLDNFYDSGEVSGDGHVWSMAAIGTDYLERTWEQDYRGSQRTYDFEGVVAEGYPLLQNIPDVNEPSSGYLWGNLAKHGKTYYNFGEYISSKFCDAKKTANPQQGPLLEGQSCERPAINPGEEIPAEWGGGVNKWPWAIPRVAKNIATKPELVGHFAPEAPDFNLRIPEQIRAEIFMRHLNGWVKDREEGKDTMPNFIILRMGNDHTAGTTPGGPTPRSSVADNDLAIGRAVDAVSHSAYWDDTAFFILEDDAQNGADHVDAHRSLALVISKYAPHKEDDGAFVDSRFYSTVSVIRTMETLLGLPPMNNNDAFSSMMSPLFAGPGDQKPFVANYVNRENGLIYTANQNTAPGAKLSSKMDFKHADRADPVKLNVILWMDAMGEKPVPPMLLEKRKKIKKDDDDDD</sequence>